<dbReference type="PANTHER" id="PTHR13271:SF137">
    <property type="entry name" value="SET DOMAIN-CONTAINING PROTEIN"/>
    <property type="match status" value="1"/>
</dbReference>
<name>A0A9P4V4I9_9PLEO</name>
<sequence>MASNHNPSSNANLSAGESDPVVADLNRGACTPHEHAARLEQWFHDCGGELHQHVQVAYDSNQYSLKARAAIASSTVIAKCPLRLTLSHLSLDHTQSLIEHVDSPLQRLLNKVPDVVLTYLFLIEQRSIGRASPWAPYIACLPTEKDLTTPLWFNEDDFSFLDGTNIRNAAGVRLAELETEFDKARRWMKFCKFSDEDMNVYSFESFKWAATIMSSRAFSSKNILPERKAFTLLYPVIDIANHSLHAHVGWDFNTSAKTFGFQLDEDVALGEEIFNNYGPKGNDELLMGYGFCLPDNEVEQYSIKLPSRIDFAKEQFDPKAVPFNMDVKFLTEDTLRERQYLRFGNHPFKLYKNSIPVFCYFPEYTVFTMYLETLNAMDIDSSDGSLVPDPGGRVVIGVLKRLFEALKPTKEALKLDSGLQATNAKQRAADIFRRGQASIVHNICSHLASTLDGLKMTESLQQDLCLALQKRAGIVKTEHIIQLIELEHPRASSLVQEAVAQLRNSQEPNPDLRLWELLLTTCYLLTHPNLHTTDAPQATPRTILHPWIRTLLTFYSLPAPPPPLFSPDTPEATLSHLFAPDSANAAETAPLIPTDPPLLRTAISWAQRIAAVELIALPDETGTSRLWMYMEPSAADGDEDDDGEKWMFR</sequence>
<dbReference type="SUPFAM" id="SSF82199">
    <property type="entry name" value="SET domain"/>
    <property type="match status" value="1"/>
</dbReference>
<accession>A0A9P4V4I9</accession>
<dbReference type="Gene3D" id="3.90.1410.10">
    <property type="entry name" value="set domain protein methyltransferase, domain 1"/>
    <property type="match status" value="1"/>
</dbReference>
<keyword evidence="2" id="KW-1185">Reference proteome</keyword>
<evidence type="ECO:0000313" key="1">
    <source>
        <dbReference type="EMBL" id="KAF2739602.1"/>
    </source>
</evidence>
<comment type="caution">
    <text evidence="1">The sequence shown here is derived from an EMBL/GenBank/DDBJ whole genome shotgun (WGS) entry which is preliminary data.</text>
</comment>
<dbReference type="PANTHER" id="PTHR13271">
    <property type="entry name" value="UNCHARACTERIZED PUTATIVE METHYLTRANSFERASE"/>
    <property type="match status" value="1"/>
</dbReference>
<dbReference type="Proteomes" id="UP000799444">
    <property type="component" value="Unassembled WGS sequence"/>
</dbReference>
<evidence type="ECO:0000313" key="2">
    <source>
        <dbReference type="Proteomes" id="UP000799444"/>
    </source>
</evidence>
<proteinExistence type="predicted"/>
<dbReference type="GO" id="GO:0016279">
    <property type="term" value="F:protein-lysine N-methyltransferase activity"/>
    <property type="evidence" value="ECO:0007669"/>
    <property type="project" value="TreeGrafter"/>
</dbReference>
<dbReference type="InterPro" id="IPR046341">
    <property type="entry name" value="SET_dom_sf"/>
</dbReference>
<gene>
    <name evidence="1" type="ORF">EJ04DRAFT_548918</name>
</gene>
<reference evidence="1" key="1">
    <citation type="journal article" date="2020" name="Stud. Mycol.">
        <title>101 Dothideomycetes genomes: a test case for predicting lifestyles and emergence of pathogens.</title>
        <authorList>
            <person name="Haridas S."/>
            <person name="Albert R."/>
            <person name="Binder M."/>
            <person name="Bloem J."/>
            <person name="Labutti K."/>
            <person name="Salamov A."/>
            <person name="Andreopoulos B."/>
            <person name="Baker S."/>
            <person name="Barry K."/>
            <person name="Bills G."/>
            <person name="Bluhm B."/>
            <person name="Cannon C."/>
            <person name="Castanera R."/>
            <person name="Culley D."/>
            <person name="Daum C."/>
            <person name="Ezra D."/>
            <person name="Gonzalez J."/>
            <person name="Henrissat B."/>
            <person name="Kuo A."/>
            <person name="Liang C."/>
            <person name="Lipzen A."/>
            <person name="Lutzoni F."/>
            <person name="Magnuson J."/>
            <person name="Mondo S."/>
            <person name="Nolan M."/>
            <person name="Ohm R."/>
            <person name="Pangilinan J."/>
            <person name="Park H.-J."/>
            <person name="Ramirez L."/>
            <person name="Alfaro M."/>
            <person name="Sun H."/>
            <person name="Tritt A."/>
            <person name="Yoshinaga Y."/>
            <person name="Zwiers L.-H."/>
            <person name="Turgeon B."/>
            <person name="Goodwin S."/>
            <person name="Spatafora J."/>
            <person name="Crous P."/>
            <person name="Grigoriev I."/>
        </authorList>
    </citation>
    <scope>NUCLEOTIDE SEQUENCE</scope>
    <source>
        <strain evidence="1">CBS 125425</strain>
    </source>
</reference>
<dbReference type="OrthoDB" id="42889at2759"/>
<dbReference type="InterPro" id="IPR050600">
    <property type="entry name" value="SETD3_SETD6_MTase"/>
</dbReference>
<dbReference type="AlphaFoldDB" id="A0A9P4V4I9"/>
<organism evidence="1 2">
    <name type="scientific">Polyplosphaeria fusca</name>
    <dbReference type="NCBI Taxonomy" id="682080"/>
    <lineage>
        <taxon>Eukaryota</taxon>
        <taxon>Fungi</taxon>
        <taxon>Dikarya</taxon>
        <taxon>Ascomycota</taxon>
        <taxon>Pezizomycotina</taxon>
        <taxon>Dothideomycetes</taxon>
        <taxon>Pleosporomycetidae</taxon>
        <taxon>Pleosporales</taxon>
        <taxon>Tetraplosphaeriaceae</taxon>
        <taxon>Polyplosphaeria</taxon>
    </lineage>
</organism>
<dbReference type="EMBL" id="ML996103">
    <property type="protein sequence ID" value="KAF2739602.1"/>
    <property type="molecule type" value="Genomic_DNA"/>
</dbReference>
<protein>
    <submittedName>
        <fullName evidence="1">SET domain-containing protein</fullName>
    </submittedName>
</protein>